<keyword evidence="2" id="KW-0732">Signal</keyword>
<proteinExistence type="predicted"/>
<name>A0A8D9FFZ9_9HEMI</name>
<keyword evidence="1" id="KW-1133">Transmembrane helix</keyword>
<feature type="signal peptide" evidence="2">
    <location>
        <begin position="1"/>
        <end position="20"/>
    </location>
</feature>
<feature type="chain" id="PRO_5034523648" evidence="2">
    <location>
        <begin position="21"/>
        <end position="121"/>
    </location>
</feature>
<organism evidence="3">
    <name type="scientific">Cacopsylla melanoneura</name>
    <dbReference type="NCBI Taxonomy" id="428564"/>
    <lineage>
        <taxon>Eukaryota</taxon>
        <taxon>Metazoa</taxon>
        <taxon>Ecdysozoa</taxon>
        <taxon>Arthropoda</taxon>
        <taxon>Hexapoda</taxon>
        <taxon>Insecta</taxon>
        <taxon>Pterygota</taxon>
        <taxon>Neoptera</taxon>
        <taxon>Paraneoptera</taxon>
        <taxon>Hemiptera</taxon>
        <taxon>Sternorrhyncha</taxon>
        <taxon>Psylloidea</taxon>
        <taxon>Psyllidae</taxon>
        <taxon>Psyllinae</taxon>
        <taxon>Cacopsylla</taxon>
    </lineage>
</organism>
<feature type="transmembrane region" description="Helical" evidence="1">
    <location>
        <begin position="92"/>
        <end position="111"/>
    </location>
</feature>
<dbReference type="EMBL" id="HBUF01662155">
    <property type="protein sequence ID" value="CAG6788891.1"/>
    <property type="molecule type" value="Transcribed_RNA"/>
</dbReference>
<dbReference type="AlphaFoldDB" id="A0A8D9FFZ9"/>
<keyword evidence="1" id="KW-0472">Membrane</keyword>
<accession>A0A8D9FFZ9</accession>
<protein>
    <submittedName>
        <fullName evidence="3">Uncharacterized protein</fullName>
    </submittedName>
</protein>
<reference evidence="3" key="1">
    <citation type="submission" date="2021-05" db="EMBL/GenBank/DDBJ databases">
        <authorList>
            <person name="Alioto T."/>
            <person name="Alioto T."/>
            <person name="Gomez Garrido J."/>
        </authorList>
    </citation>
    <scope>NUCLEOTIDE SEQUENCE</scope>
</reference>
<evidence type="ECO:0000256" key="2">
    <source>
        <dbReference type="SAM" id="SignalP"/>
    </source>
</evidence>
<keyword evidence="1" id="KW-0812">Transmembrane</keyword>
<evidence type="ECO:0000313" key="3">
    <source>
        <dbReference type="EMBL" id="CAG6788891.1"/>
    </source>
</evidence>
<sequence>MHSLHLSRIMSIIPCFFVQSRFVCVGPCAHYLRLRQEEPPLLKSLNLTSTWTDRFENPKGETSVDAAVSFILQDGQIFHGKLGVQFGNTCSIFLGGSVLFLEFSFFSFFFYRKPSLPWNTF</sequence>
<evidence type="ECO:0000256" key="1">
    <source>
        <dbReference type="SAM" id="Phobius"/>
    </source>
</evidence>